<reference evidence="1" key="2">
    <citation type="submission" date="2020-02" db="EMBL/GenBank/DDBJ databases">
        <authorList>
            <person name="Matsumoto Y."/>
            <person name="Motooka D."/>
            <person name="Nakamura S."/>
        </authorList>
    </citation>
    <scope>NUCLEOTIDE SEQUENCE</scope>
    <source>
        <strain evidence="1">JCM 13671</strain>
    </source>
</reference>
<gene>
    <name evidence="1" type="ORF">MCNF_46470</name>
</gene>
<sequence>MNKSSCRCVGGFVIASMAAAGAVATFVAPTAGAAPCSVSEAAGTISSVSGAASQYLVAHPEADRVLSDARSQPADQARATVRNYFTANPGQYLDLKGITAPLVDLQNRCGTGGLPSYLVDAFNEFQAG</sequence>
<dbReference type="InterPro" id="IPR032407">
    <property type="entry name" value="MHB"/>
</dbReference>
<dbReference type="Proteomes" id="UP000466931">
    <property type="component" value="Chromosome"/>
</dbReference>
<proteinExistence type="predicted"/>
<dbReference type="Gene3D" id="1.20.20.20">
    <property type="entry name" value="Haemophore, haem-binding domain"/>
    <property type="match status" value="1"/>
</dbReference>
<reference evidence="1" key="1">
    <citation type="journal article" date="2019" name="Emerg. Microbes Infect.">
        <title>Comprehensive subspecies identification of 175 nontuberculous mycobacteria species based on 7547 genomic profiles.</title>
        <authorList>
            <person name="Matsumoto Y."/>
            <person name="Kinjo T."/>
            <person name="Motooka D."/>
            <person name="Nabeya D."/>
            <person name="Jung N."/>
            <person name="Uechi K."/>
            <person name="Horii T."/>
            <person name="Iida T."/>
            <person name="Fujita J."/>
            <person name="Nakamura S."/>
        </authorList>
    </citation>
    <scope>NUCLEOTIDE SEQUENCE [LARGE SCALE GENOMIC DNA]</scope>
    <source>
        <strain evidence="1">JCM 13671</strain>
    </source>
</reference>
<organism evidence="1 2">
    <name type="scientific">Mycolicibacterium confluentis</name>
    <dbReference type="NCBI Taxonomy" id="28047"/>
    <lineage>
        <taxon>Bacteria</taxon>
        <taxon>Bacillati</taxon>
        <taxon>Actinomycetota</taxon>
        <taxon>Actinomycetes</taxon>
        <taxon>Mycobacteriales</taxon>
        <taxon>Mycobacteriaceae</taxon>
        <taxon>Mycolicibacterium</taxon>
    </lineage>
</organism>
<dbReference type="Pfam" id="PF16525">
    <property type="entry name" value="MHB"/>
    <property type="match status" value="1"/>
</dbReference>
<dbReference type="AlphaFoldDB" id="A0A7I7Y4S1"/>
<accession>A0A7I7Y4S1</accession>
<dbReference type="GO" id="GO:0020037">
    <property type="term" value="F:heme binding"/>
    <property type="evidence" value="ECO:0007669"/>
    <property type="project" value="InterPro"/>
</dbReference>
<dbReference type="OrthoDB" id="4728894at2"/>
<keyword evidence="2" id="KW-1185">Reference proteome</keyword>
<name>A0A7I7Y4S1_9MYCO</name>
<evidence type="ECO:0000313" key="2">
    <source>
        <dbReference type="Proteomes" id="UP000466931"/>
    </source>
</evidence>
<dbReference type="EMBL" id="AP022612">
    <property type="protein sequence ID" value="BBZ36042.1"/>
    <property type="molecule type" value="Genomic_DNA"/>
</dbReference>
<evidence type="ECO:0000313" key="1">
    <source>
        <dbReference type="EMBL" id="BBZ36042.1"/>
    </source>
</evidence>
<protein>
    <submittedName>
        <fullName evidence="1">Uncharacterized protein</fullName>
    </submittedName>
</protein>
<dbReference type="InterPro" id="IPR038378">
    <property type="entry name" value="MHB_sf"/>
</dbReference>
<dbReference type="NCBIfam" id="TIGR04529">
    <property type="entry name" value="MTB_hemophore"/>
    <property type="match status" value="1"/>
</dbReference>
<dbReference type="RefSeq" id="WP_085151406.1">
    <property type="nucleotide sequence ID" value="NZ_AP022612.1"/>
</dbReference>